<organism evidence="1 2">
    <name type="scientific">Trichonephila inaurata madagascariensis</name>
    <dbReference type="NCBI Taxonomy" id="2747483"/>
    <lineage>
        <taxon>Eukaryota</taxon>
        <taxon>Metazoa</taxon>
        <taxon>Ecdysozoa</taxon>
        <taxon>Arthropoda</taxon>
        <taxon>Chelicerata</taxon>
        <taxon>Arachnida</taxon>
        <taxon>Araneae</taxon>
        <taxon>Araneomorphae</taxon>
        <taxon>Entelegynae</taxon>
        <taxon>Araneoidea</taxon>
        <taxon>Nephilidae</taxon>
        <taxon>Trichonephila</taxon>
        <taxon>Trichonephila inaurata</taxon>
    </lineage>
</organism>
<name>A0A8X6XA92_9ARAC</name>
<proteinExistence type="predicted"/>
<comment type="caution">
    <text evidence="1">The sequence shown here is derived from an EMBL/GenBank/DDBJ whole genome shotgun (WGS) entry which is preliminary data.</text>
</comment>
<dbReference type="Proteomes" id="UP000886998">
    <property type="component" value="Unassembled WGS sequence"/>
</dbReference>
<accession>A0A8X6XA92</accession>
<dbReference type="PANTHER" id="PTHR33327">
    <property type="entry name" value="ENDONUCLEASE"/>
    <property type="match status" value="1"/>
</dbReference>
<reference evidence="1" key="1">
    <citation type="submission" date="2020-08" db="EMBL/GenBank/DDBJ databases">
        <title>Multicomponent nature underlies the extraordinary mechanical properties of spider dragline silk.</title>
        <authorList>
            <person name="Kono N."/>
            <person name="Nakamura H."/>
            <person name="Mori M."/>
            <person name="Yoshida Y."/>
            <person name="Ohtoshi R."/>
            <person name="Malay A.D."/>
            <person name="Moran D.A.P."/>
            <person name="Tomita M."/>
            <person name="Numata K."/>
            <person name="Arakawa K."/>
        </authorList>
    </citation>
    <scope>NUCLEOTIDE SEQUENCE</scope>
</reference>
<keyword evidence="2" id="KW-1185">Reference proteome</keyword>
<evidence type="ECO:0000313" key="2">
    <source>
        <dbReference type="Proteomes" id="UP000886998"/>
    </source>
</evidence>
<dbReference type="EMBL" id="BMAV01007258">
    <property type="protein sequence ID" value="GFY50003.1"/>
    <property type="molecule type" value="Genomic_DNA"/>
</dbReference>
<dbReference type="PANTHER" id="PTHR33327:SF3">
    <property type="entry name" value="RNA-DIRECTED DNA POLYMERASE"/>
    <property type="match status" value="1"/>
</dbReference>
<protein>
    <submittedName>
        <fullName evidence="1">Retrovirus-related Pol polyprotein from transposon 297</fullName>
    </submittedName>
</protein>
<gene>
    <name evidence="1" type="primary">pol_2982</name>
    <name evidence="1" type="ORF">TNIN_349361</name>
</gene>
<dbReference type="AlphaFoldDB" id="A0A8X6XA92"/>
<sequence length="180" mass="20297">MSEEESSPAASIARISVKVPPFWRANPEIWFSQMESQFPEELGIVGDIILNPPAVKPYAALRTRLCLQYAETEEQRLRGLISGMQLGDRTPSPFADSRTADFGHFKQPTRQTGRNGGWNHGSCRLCFFDSRDRRREPSPENHADGDFVTPVSLGDPRTIKLTWASRTFPSPITHRVAAQW</sequence>
<evidence type="ECO:0000313" key="1">
    <source>
        <dbReference type="EMBL" id="GFY50003.1"/>
    </source>
</evidence>